<evidence type="ECO:0000313" key="2">
    <source>
        <dbReference type="EMBL" id="SBT25512.1"/>
    </source>
</evidence>
<proteinExistence type="predicted"/>
<dbReference type="STRING" id="1851544.ODI_04058"/>
<dbReference type="EMBL" id="FLRC01000019">
    <property type="protein sequence ID" value="SBT25512.1"/>
    <property type="molecule type" value="Genomic_DNA"/>
</dbReference>
<feature type="region of interest" description="Disordered" evidence="1">
    <location>
        <begin position="1"/>
        <end position="41"/>
    </location>
</feature>
<evidence type="ECO:0000313" key="3">
    <source>
        <dbReference type="EMBL" id="SOE46280.1"/>
    </source>
</evidence>
<sequence length="41" mass="4170">MLEEHGAGFEKLTSGGPAPGAVAESGPWARPGGRRRGLTHA</sequence>
<gene>
    <name evidence="2" type="ORF">ODI_04058</name>
    <name evidence="3" type="ORF">ODI_R0223</name>
</gene>
<reference evidence="3 4" key="2">
    <citation type="submission" date="2017-08" db="EMBL/GenBank/DDBJ databases">
        <authorList>
            <person name="de Groot N.N."/>
        </authorList>
    </citation>
    <scope>NUCLEOTIDE SEQUENCE [LARGE SCALE GENOMIC DNA]</scope>
    <source>
        <strain evidence="3">Orrdi1</strain>
    </source>
</reference>
<feature type="compositionally biased region" description="Basic residues" evidence="1">
    <location>
        <begin position="32"/>
        <end position="41"/>
    </location>
</feature>
<dbReference type="EMBL" id="LT907988">
    <property type="protein sequence ID" value="SOE46280.1"/>
    <property type="molecule type" value="Genomic_DNA"/>
</dbReference>
<accession>A0A1C3K1X4</accession>
<keyword evidence="4" id="KW-1185">Reference proteome</keyword>
<evidence type="ECO:0000313" key="4">
    <source>
        <dbReference type="Proteomes" id="UP000078558"/>
    </source>
</evidence>
<name>A0A1C3K1X4_9BURK</name>
<reference evidence="2 4" key="1">
    <citation type="submission" date="2016-06" db="EMBL/GenBank/DDBJ databases">
        <authorList>
            <person name="Kjaerup R.B."/>
            <person name="Dalgaard T.S."/>
            <person name="Juul-Madsen H.R."/>
        </authorList>
    </citation>
    <scope>NUCLEOTIDE SEQUENCE [LARGE SCALE GENOMIC DNA]</scope>
    <source>
        <strain evidence="2">Orrdi1</strain>
    </source>
</reference>
<dbReference type="Proteomes" id="UP000078558">
    <property type="component" value="Chromosome I"/>
</dbReference>
<organism evidence="2 4">
    <name type="scientific">Orrella dioscoreae</name>
    <dbReference type="NCBI Taxonomy" id="1851544"/>
    <lineage>
        <taxon>Bacteria</taxon>
        <taxon>Pseudomonadati</taxon>
        <taxon>Pseudomonadota</taxon>
        <taxon>Betaproteobacteria</taxon>
        <taxon>Burkholderiales</taxon>
        <taxon>Alcaligenaceae</taxon>
        <taxon>Orrella</taxon>
    </lineage>
</organism>
<dbReference type="AlphaFoldDB" id="A0A1C3K1X4"/>
<evidence type="ECO:0000256" key="1">
    <source>
        <dbReference type="SAM" id="MobiDB-lite"/>
    </source>
</evidence>
<dbReference type="KEGG" id="odi:ODI_R0223"/>
<protein>
    <submittedName>
        <fullName evidence="2">Uncharacterized protein</fullName>
    </submittedName>
</protein>